<dbReference type="InterPro" id="IPR029047">
    <property type="entry name" value="HSP70_peptide-bd_sf"/>
</dbReference>
<dbReference type="PANTHER" id="PTHR19375">
    <property type="entry name" value="HEAT SHOCK PROTEIN 70KDA"/>
    <property type="match status" value="1"/>
</dbReference>
<dbReference type="PROSITE" id="PS00329">
    <property type="entry name" value="HSP70_2"/>
    <property type="match status" value="1"/>
</dbReference>
<dbReference type="GO" id="GO:0005524">
    <property type="term" value="F:ATP binding"/>
    <property type="evidence" value="ECO:0007669"/>
    <property type="project" value="UniProtKB-KW"/>
</dbReference>
<reference evidence="6 7" key="1">
    <citation type="submission" date="2019-02" db="EMBL/GenBank/DDBJ databases">
        <title>Deep-cultivation of Planctomycetes and their phenomic and genomic characterization uncovers novel biology.</title>
        <authorList>
            <person name="Wiegand S."/>
            <person name="Jogler M."/>
            <person name="Boedeker C."/>
            <person name="Pinto D."/>
            <person name="Vollmers J."/>
            <person name="Rivas-Marin E."/>
            <person name="Kohn T."/>
            <person name="Peeters S.H."/>
            <person name="Heuer A."/>
            <person name="Rast P."/>
            <person name="Oberbeckmann S."/>
            <person name="Bunk B."/>
            <person name="Jeske O."/>
            <person name="Meyerdierks A."/>
            <person name="Storesund J.E."/>
            <person name="Kallscheuer N."/>
            <person name="Luecker S."/>
            <person name="Lage O.M."/>
            <person name="Pohl T."/>
            <person name="Merkel B.J."/>
            <person name="Hornburger P."/>
            <person name="Mueller R.-W."/>
            <person name="Bruemmer F."/>
            <person name="Labrenz M."/>
            <person name="Spormann A.M."/>
            <person name="Op den Camp H."/>
            <person name="Overmann J."/>
            <person name="Amann R."/>
            <person name="Jetten M.S.M."/>
            <person name="Mascher T."/>
            <person name="Medema M.H."/>
            <person name="Devos D.P."/>
            <person name="Kaster A.-K."/>
            <person name="Ovreas L."/>
            <person name="Rohde M."/>
            <person name="Galperin M.Y."/>
            <person name="Jogler C."/>
        </authorList>
    </citation>
    <scope>NUCLEOTIDE SEQUENCE [LARGE SCALE GENOMIC DNA]</scope>
    <source>
        <strain evidence="6 7">V22</strain>
    </source>
</reference>
<dbReference type="InterPro" id="IPR013126">
    <property type="entry name" value="Hsp_70_fam"/>
</dbReference>
<dbReference type="Proteomes" id="UP000319976">
    <property type="component" value="Chromosome"/>
</dbReference>
<evidence type="ECO:0000256" key="1">
    <source>
        <dbReference type="ARBA" id="ARBA00007381"/>
    </source>
</evidence>
<dbReference type="GO" id="GO:0140662">
    <property type="term" value="F:ATP-dependent protein folding chaperone"/>
    <property type="evidence" value="ECO:0007669"/>
    <property type="project" value="InterPro"/>
</dbReference>
<dbReference type="FunFam" id="3.30.420.40:FF:000071">
    <property type="entry name" value="Molecular chaperone DnaK"/>
    <property type="match status" value="1"/>
</dbReference>
<protein>
    <submittedName>
        <fullName evidence="6">Chaperone protein HscC</fullName>
    </submittedName>
</protein>
<dbReference type="EMBL" id="CP036316">
    <property type="protein sequence ID" value="QDT65549.1"/>
    <property type="molecule type" value="Genomic_DNA"/>
</dbReference>
<dbReference type="PROSITE" id="PS01036">
    <property type="entry name" value="HSP70_3"/>
    <property type="match status" value="1"/>
</dbReference>
<dbReference type="SUPFAM" id="SSF100920">
    <property type="entry name" value="Heat shock protein 70kD (HSP70), peptide-binding domain"/>
    <property type="match status" value="1"/>
</dbReference>
<dbReference type="KEGG" id="chya:V22_28040"/>
<keyword evidence="7" id="KW-1185">Reference proteome</keyword>
<dbReference type="PRINTS" id="PR00301">
    <property type="entry name" value="HEATSHOCK70"/>
</dbReference>
<gene>
    <name evidence="6" type="primary">hscC</name>
    <name evidence="6" type="ORF">V22_28040</name>
</gene>
<dbReference type="PROSITE" id="PS00297">
    <property type="entry name" value="HSP70_1"/>
    <property type="match status" value="1"/>
</dbReference>
<evidence type="ECO:0000313" key="6">
    <source>
        <dbReference type="EMBL" id="QDT65549.1"/>
    </source>
</evidence>
<evidence type="ECO:0000256" key="5">
    <source>
        <dbReference type="RuleBase" id="RU003322"/>
    </source>
</evidence>
<accession>A0A517TB04</accession>
<dbReference type="Gene3D" id="3.90.640.10">
    <property type="entry name" value="Actin, Chain A, domain 4"/>
    <property type="match status" value="1"/>
</dbReference>
<comment type="similarity">
    <text evidence="1 5">Belongs to the heat shock protein 70 family.</text>
</comment>
<dbReference type="AlphaFoldDB" id="A0A517TB04"/>
<dbReference type="Gene3D" id="3.30.420.40">
    <property type="match status" value="2"/>
</dbReference>
<sequence>MQIIGIDLGTTNSLVAYLDTDGPRMIPNALGEVLTPSAVGVDSDGQVIVGRPAKELATISPERAAVAFKRHMGSDWNCSLGSKKYDSTELSAMVLRSLKNDAEAHFGLPVSRAVITVPAYFNEPQRKATIRAGELAGLKVERIINEPTAASIAYGVHEAEDDDILLVFDLGGGTFDVSVIERFEGTLEVRASAGETFLGGEDFTGALVGRVLRHLGKSLEHAEASTPKLVSRLRRECELAKRELTKNETAKIRIPNDEGDLKENAKTVAVRREQFADWTQSLLSRTDVCIRRAMGDANLTKDDIHHVVLVGGATRMPSVIDHVEKLFGKPPLCRLNPDEVVARGAAIQAALIAQDKQVEDLVVTDVAPFTLGIEISRELGGRIKNGYFMPIITRNTTIPTSRVERVSTLQPNQREVRVKLYQGESRRVEGNLSIGEFIVGDIPSGPAGQEVDVRFTYDLNGVLEAEATVVATGKKASHVVTKFAKGLSKRDLKKSLEKMKELKFHPREETQNRFLLKRAERVYVELPLDVRNQLDDYISVFEDALERQEAGDIEVSREALRQFLDHFDPQEDSNSEDEYEQ</sequence>
<evidence type="ECO:0000256" key="2">
    <source>
        <dbReference type="ARBA" id="ARBA00022741"/>
    </source>
</evidence>
<dbReference type="Pfam" id="PF00012">
    <property type="entry name" value="HSP70"/>
    <property type="match status" value="2"/>
</dbReference>
<keyword evidence="2 5" id="KW-0547">Nucleotide-binding</keyword>
<keyword evidence="4" id="KW-0143">Chaperone</keyword>
<name>A0A517TB04_9PLAN</name>
<dbReference type="RefSeq" id="WP_197439607.1">
    <property type="nucleotide sequence ID" value="NZ_CP036316.1"/>
</dbReference>
<dbReference type="SUPFAM" id="SSF53067">
    <property type="entry name" value="Actin-like ATPase domain"/>
    <property type="match status" value="2"/>
</dbReference>
<dbReference type="InterPro" id="IPR043129">
    <property type="entry name" value="ATPase_NBD"/>
</dbReference>
<proteinExistence type="inferred from homology"/>
<evidence type="ECO:0000256" key="4">
    <source>
        <dbReference type="ARBA" id="ARBA00023186"/>
    </source>
</evidence>
<keyword evidence="3 5" id="KW-0067">ATP-binding</keyword>
<evidence type="ECO:0000313" key="7">
    <source>
        <dbReference type="Proteomes" id="UP000319976"/>
    </source>
</evidence>
<organism evidence="6 7">
    <name type="scientific">Calycomorphotria hydatis</name>
    <dbReference type="NCBI Taxonomy" id="2528027"/>
    <lineage>
        <taxon>Bacteria</taxon>
        <taxon>Pseudomonadati</taxon>
        <taxon>Planctomycetota</taxon>
        <taxon>Planctomycetia</taxon>
        <taxon>Planctomycetales</taxon>
        <taxon>Planctomycetaceae</taxon>
        <taxon>Calycomorphotria</taxon>
    </lineage>
</organism>
<evidence type="ECO:0000256" key="3">
    <source>
        <dbReference type="ARBA" id="ARBA00022840"/>
    </source>
</evidence>
<dbReference type="InterPro" id="IPR018181">
    <property type="entry name" value="Heat_shock_70_CS"/>
</dbReference>
<dbReference type="Gene3D" id="2.60.34.10">
    <property type="entry name" value="Substrate Binding Domain Of DNAk, Chain A, domain 1"/>
    <property type="match status" value="1"/>
</dbReference>